<protein>
    <submittedName>
        <fullName evidence="2">Uncharacterized protein</fullName>
    </submittedName>
</protein>
<evidence type="ECO:0000313" key="3">
    <source>
        <dbReference type="Proteomes" id="UP000385544"/>
    </source>
</evidence>
<sequence length="78" mass="9717">MFVALICGIIQMKYQDEKEMLEKENQLLNERNELLSILYEDAAYNRKKYRIRVYNFRERSIKLERKRKLENYIKKQIL</sequence>
<name>A0A564U0I2_STRCV</name>
<accession>A0A564U0I2</accession>
<gene>
    <name evidence="2" type="ORF">SCSS39_00133</name>
</gene>
<organism evidence="2 3">
    <name type="scientific">Streptococcus constellatus</name>
    <dbReference type="NCBI Taxonomy" id="76860"/>
    <lineage>
        <taxon>Bacteria</taxon>
        <taxon>Bacillati</taxon>
        <taxon>Bacillota</taxon>
        <taxon>Bacilli</taxon>
        <taxon>Lactobacillales</taxon>
        <taxon>Streptococcaceae</taxon>
        <taxon>Streptococcus</taxon>
        <taxon>Streptococcus anginosus group</taxon>
    </lineage>
</organism>
<keyword evidence="1" id="KW-0175">Coiled coil</keyword>
<evidence type="ECO:0000313" key="2">
    <source>
        <dbReference type="EMBL" id="VUX13006.1"/>
    </source>
</evidence>
<proteinExistence type="predicted"/>
<dbReference type="EMBL" id="CABHMZ010000035">
    <property type="protein sequence ID" value="VUX13006.1"/>
    <property type="molecule type" value="Genomic_DNA"/>
</dbReference>
<dbReference type="AlphaFoldDB" id="A0A564U0I2"/>
<reference evidence="2 3" key="1">
    <citation type="submission" date="2019-07" db="EMBL/GenBank/DDBJ databases">
        <authorList>
            <person name="Hibberd C M."/>
            <person name="Gehrig L. J."/>
            <person name="Chang H.-W."/>
            <person name="Venkatesh S."/>
        </authorList>
    </citation>
    <scope>NUCLEOTIDE SEQUENCE [LARGE SCALE GENOMIC DNA]</scope>
    <source>
        <strain evidence="2">Streptococcus_constellatus_SS_Bg39</strain>
    </source>
</reference>
<dbReference type="Proteomes" id="UP000385544">
    <property type="component" value="Unassembled WGS sequence"/>
</dbReference>
<feature type="coiled-coil region" evidence="1">
    <location>
        <begin position="11"/>
        <end position="38"/>
    </location>
</feature>
<evidence type="ECO:0000256" key="1">
    <source>
        <dbReference type="SAM" id="Coils"/>
    </source>
</evidence>